<dbReference type="InterPro" id="IPR008628">
    <property type="entry name" value="GPP34-like"/>
</dbReference>
<dbReference type="Proteomes" id="UP000526501">
    <property type="component" value="Unassembled WGS sequence"/>
</dbReference>
<evidence type="ECO:0000256" key="1">
    <source>
        <dbReference type="ARBA" id="ARBA00004255"/>
    </source>
</evidence>
<organism evidence="5 6">
    <name type="scientific">Pelagicoccus albus</name>
    <dbReference type="NCBI Taxonomy" id="415222"/>
    <lineage>
        <taxon>Bacteria</taxon>
        <taxon>Pseudomonadati</taxon>
        <taxon>Verrucomicrobiota</taxon>
        <taxon>Opitutia</taxon>
        <taxon>Puniceicoccales</taxon>
        <taxon>Pelagicoccaceae</taxon>
        <taxon>Pelagicoccus</taxon>
    </lineage>
</organism>
<comment type="caution">
    <text evidence="5">The sequence shown here is derived from an EMBL/GenBank/DDBJ whole genome shotgun (WGS) entry which is preliminary data.</text>
</comment>
<name>A0A7X1B9V0_9BACT</name>
<dbReference type="PANTHER" id="PTHR12704">
    <property type="entry name" value="TRANS-GOLGI PROTEIN GMX33"/>
    <property type="match status" value="1"/>
</dbReference>
<evidence type="ECO:0000256" key="2">
    <source>
        <dbReference type="ARBA" id="ARBA00023034"/>
    </source>
</evidence>
<dbReference type="GO" id="GO:0043001">
    <property type="term" value="P:Golgi to plasma membrane protein transport"/>
    <property type="evidence" value="ECO:0007669"/>
    <property type="project" value="TreeGrafter"/>
</dbReference>
<evidence type="ECO:0000313" key="5">
    <source>
        <dbReference type="EMBL" id="MBC2608004.1"/>
    </source>
</evidence>
<evidence type="ECO:0000256" key="3">
    <source>
        <dbReference type="ARBA" id="ARBA00023121"/>
    </source>
</evidence>
<dbReference type="Pfam" id="PF05719">
    <property type="entry name" value="GPP34"/>
    <property type="match status" value="1"/>
</dbReference>
<dbReference type="InterPro" id="IPR038261">
    <property type="entry name" value="GPP34-like_sf"/>
</dbReference>
<keyword evidence="4" id="KW-0472">Membrane</keyword>
<dbReference type="PANTHER" id="PTHR12704:SF2">
    <property type="entry name" value="GOLGI PHOSPHOPROTEIN 3 HOMOLOG SAURON"/>
    <property type="match status" value="1"/>
</dbReference>
<dbReference type="GO" id="GO:0070273">
    <property type="term" value="F:phosphatidylinositol-4-phosphate binding"/>
    <property type="evidence" value="ECO:0007669"/>
    <property type="project" value="InterPro"/>
</dbReference>
<keyword evidence="2" id="KW-0333">Golgi apparatus</keyword>
<evidence type="ECO:0000256" key="4">
    <source>
        <dbReference type="ARBA" id="ARBA00023136"/>
    </source>
</evidence>
<dbReference type="GO" id="GO:0012505">
    <property type="term" value="C:endomembrane system"/>
    <property type="evidence" value="ECO:0007669"/>
    <property type="project" value="UniProtKB-ARBA"/>
</dbReference>
<sequence>MKLHLYQEISLLALKDEKGTFTIENLGLVLAGSIMAELLFEKRIAVSDDKKKFVELLDSSPTGDALLDECIQKIDSAKRPTRLAKWVNRIASIKRIHHRAAESLCDLGILRRTSDSVLLVFNRTVYPEVNHAPEQALLDRLERLIFSPDQEPTPRDILLVSLADASELLLRIYGRKRLNPQKERIKQIVSGEVAGKATKDLIQEIQIATIVAVTTAVTVVVTN</sequence>
<dbReference type="Gene3D" id="1.10.3630.10">
    <property type="entry name" value="yeast vps74-n-term truncation variant domain like"/>
    <property type="match status" value="1"/>
</dbReference>
<proteinExistence type="predicted"/>
<evidence type="ECO:0000313" key="6">
    <source>
        <dbReference type="Proteomes" id="UP000526501"/>
    </source>
</evidence>
<accession>A0A7X1B9V0</accession>
<gene>
    <name evidence="5" type="ORF">H5P27_18260</name>
</gene>
<comment type="subcellular location">
    <subcellularLocation>
        <location evidence="1">Golgi apparatus membrane</location>
        <topology evidence="1">Peripheral membrane protein</topology>
        <orientation evidence="1">Cytoplasmic side</orientation>
    </subcellularLocation>
</comment>
<dbReference type="GO" id="GO:0048194">
    <property type="term" value="P:Golgi vesicle budding"/>
    <property type="evidence" value="ECO:0007669"/>
    <property type="project" value="TreeGrafter"/>
</dbReference>
<dbReference type="GO" id="GO:0006890">
    <property type="term" value="P:retrograde vesicle-mediated transport, Golgi to endoplasmic reticulum"/>
    <property type="evidence" value="ECO:0007669"/>
    <property type="project" value="TreeGrafter"/>
</dbReference>
<dbReference type="RefSeq" id="WP_185661863.1">
    <property type="nucleotide sequence ID" value="NZ_CAWPOO010000013.1"/>
</dbReference>
<protein>
    <submittedName>
        <fullName evidence="5">GPP34 family phosphoprotein</fullName>
    </submittedName>
</protein>
<keyword evidence="3" id="KW-0446">Lipid-binding</keyword>
<dbReference type="GO" id="GO:0007030">
    <property type="term" value="P:Golgi organization"/>
    <property type="evidence" value="ECO:0007669"/>
    <property type="project" value="TreeGrafter"/>
</dbReference>
<dbReference type="GO" id="GO:0005829">
    <property type="term" value="C:cytosol"/>
    <property type="evidence" value="ECO:0007669"/>
    <property type="project" value="TreeGrafter"/>
</dbReference>
<dbReference type="AlphaFoldDB" id="A0A7X1B9V0"/>
<dbReference type="EMBL" id="JACHVC010000013">
    <property type="protein sequence ID" value="MBC2608004.1"/>
    <property type="molecule type" value="Genomic_DNA"/>
</dbReference>
<keyword evidence="6" id="KW-1185">Reference proteome</keyword>
<reference evidence="5 6" key="1">
    <citation type="submission" date="2020-07" db="EMBL/GenBank/DDBJ databases">
        <authorList>
            <person name="Feng X."/>
        </authorList>
    </citation>
    <scope>NUCLEOTIDE SEQUENCE [LARGE SCALE GENOMIC DNA]</scope>
    <source>
        <strain evidence="5 6">JCM23202</strain>
    </source>
</reference>